<gene>
    <name evidence="1" type="ORF">POI8812_01789</name>
</gene>
<organism evidence="1 2">
    <name type="scientific">Pontivivens insulae</name>
    <dbReference type="NCBI Taxonomy" id="1639689"/>
    <lineage>
        <taxon>Bacteria</taxon>
        <taxon>Pseudomonadati</taxon>
        <taxon>Pseudomonadota</taxon>
        <taxon>Alphaproteobacteria</taxon>
        <taxon>Rhodobacterales</taxon>
        <taxon>Paracoccaceae</taxon>
        <taxon>Pontivivens</taxon>
    </lineage>
</organism>
<name>A0A2R8ABP2_9RHOB</name>
<dbReference type="Proteomes" id="UP000244932">
    <property type="component" value="Unassembled WGS sequence"/>
</dbReference>
<proteinExistence type="predicted"/>
<sequence length="267" mass="29902">MARVPGMRPFDLQVFPQQDACFAAQMAERDRLVAAHRDDVLALRPEGQPALHDLEQFVLDRLKSRAGYEFGADAITRPDGVIIPNDLPSLERLGRLVQEDLLLLVKTGAEWRLVAGMLCFPSHWTLSQKMGRGLDAIHGPVPFYAETLGARVARLFDTLRPKRPLRRANWLLYPDAELHYPKREGQVKYPAWTGEIYLRVEHQSLIALPATGAVLFAIRTEISPVATLPTQALEGLVNALDALPEVEFDYKGGAVLRRELSKLRKAP</sequence>
<dbReference type="AlphaFoldDB" id="A0A2R8ABP2"/>
<protein>
    <recommendedName>
        <fullName evidence="3">DUF3445 domain-containing protein</fullName>
    </recommendedName>
</protein>
<keyword evidence="2" id="KW-1185">Reference proteome</keyword>
<dbReference type="Pfam" id="PF11927">
    <property type="entry name" value="HODM_asu-like"/>
    <property type="match status" value="1"/>
</dbReference>
<accession>A0A2R8ABP2</accession>
<dbReference type="EMBL" id="OMKW01000002">
    <property type="protein sequence ID" value="SPF29478.1"/>
    <property type="molecule type" value="Genomic_DNA"/>
</dbReference>
<evidence type="ECO:0000313" key="2">
    <source>
        <dbReference type="Proteomes" id="UP000244932"/>
    </source>
</evidence>
<evidence type="ECO:0000313" key="1">
    <source>
        <dbReference type="EMBL" id="SPF29478.1"/>
    </source>
</evidence>
<reference evidence="1 2" key="1">
    <citation type="submission" date="2018-03" db="EMBL/GenBank/DDBJ databases">
        <authorList>
            <person name="Keele B.F."/>
        </authorList>
    </citation>
    <scope>NUCLEOTIDE SEQUENCE [LARGE SCALE GENOMIC DNA]</scope>
    <source>
        <strain evidence="1 2">CeCT 8812</strain>
    </source>
</reference>
<dbReference type="InterPro" id="IPR021848">
    <property type="entry name" value="HODM_asu-like"/>
</dbReference>
<evidence type="ECO:0008006" key="3">
    <source>
        <dbReference type="Google" id="ProtNLM"/>
    </source>
</evidence>
<dbReference type="RefSeq" id="WP_245895326.1">
    <property type="nucleotide sequence ID" value="NZ_OMKW01000002.1"/>
</dbReference>